<dbReference type="GO" id="GO:0047420">
    <property type="term" value="F:N-acyl-D-amino-acid deacylase activity"/>
    <property type="evidence" value="ECO:0007669"/>
    <property type="project" value="UniProtKB-EC"/>
</dbReference>
<keyword evidence="3" id="KW-1185">Reference proteome</keyword>
<dbReference type="SUPFAM" id="SSF51338">
    <property type="entry name" value="Composite domain of metallo-dependent hydrolases"/>
    <property type="match status" value="1"/>
</dbReference>
<evidence type="ECO:0000313" key="2">
    <source>
        <dbReference type="EMBL" id="PRR77428.1"/>
    </source>
</evidence>
<dbReference type="GO" id="GO:0005829">
    <property type="term" value="C:cytosol"/>
    <property type="evidence" value="ECO:0007669"/>
    <property type="project" value="TreeGrafter"/>
</dbReference>
<gene>
    <name evidence="2" type="primary">dan</name>
    <name evidence="2" type="ORF">CLLI_23410</name>
</gene>
<evidence type="ECO:0000313" key="3">
    <source>
        <dbReference type="Proteomes" id="UP000239706"/>
    </source>
</evidence>
<dbReference type="AlphaFoldDB" id="A0A2T0B1K2"/>
<dbReference type="EC" id="3.5.1.81" evidence="2"/>
<sequence>MYDFVLKDGLVVDGTRKPPYKASVCIKGDKIAEITDDPDIQGNKIINCQGKVISPGFIDLHTHSDACPLNSKESESMLHQGVTLEVTGNCGISLIPSNKSNREEIREFFSRTIEIGIEDTSLEIDNMKDYIEIASKNPLRINTATLIGHGTLRACVIGFDDREPTNEELDKMKNMLHEELKNGAYGMSLGLIYPPSSYGKLNEFVELSKVIKANNGILTVHLRSESNLVSEAVDEMIKVAELSGVHLHISHLKLIGKPQWGNSQKLLDKIEAARQRGCNITCDQYPYEATSTGLSALVPGWAQDGGNSKMLRRLKTKDSRLLLDIASEMERRGGEKCVGISSTHGHIPEVDGKNIEQISRIYNLSPVDTVIKILIQCSGEVSAIYYSLSLVDVLNIMKEMDIAVGSDGYNFSYDLQYNPHPRCFGTFPRFLQMVRENNLMPLEDAVYKITGLSAQIINLPDRGVLKVNNIADITVFDFDEVKDMSTFVHSPVKPVGIYHVFVAGVPALIDGVKTKNKKGRVLLKNN</sequence>
<dbReference type="InterPro" id="IPR050378">
    <property type="entry name" value="Metallo-dep_Hydrolases_sf"/>
</dbReference>
<dbReference type="RefSeq" id="WP_170063721.1">
    <property type="nucleotide sequence ID" value="NZ_PVXO01000064.1"/>
</dbReference>
<feature type="domain" description="Amidohydrolase 3" evidence="1">
    <location>
        <begin position="416"/>
        <end position="505"/>
    </location>
</feature>
<dbReference type="EMBL" id="PVXO01000064">
    <property type="protein sequence ID" value="PRR77428.1"/>
    <property type="molecule type" value="Genomic_DNA"/>
</dbReference>
<keyword evidence="2" id="KW-0378">Hydrolase</keyword>
<organism evidence="2 3">
    <name type="scientific">Clostridium liquoris</name>
    <dbReference type="NCBI Taxonomy" id="1289519"/>
    <lineage>
        <taxon>Bacteria</taxon>
        <taxon>Bacillati</taxon>
        <taxon>Bacillota</taxon>
        <taxon>Clostridia</taxon>
        <taxon>Eubacteriales</taxon>
        <taxon>Clostridiaceae</taxon>
        <taxon>Clostridium</taxon>
    </lineage>
</organism>
<evidence type="ECO:0000259" key="1">
    <source>
        <dbReference type="Pfam" id="PF07969"/>
    </source>
</evidence>
<comment type="caution">
    <text evidence="2">The sequence shown here is derived from an EMBL/GenBank/DDBJ whole genome shotgun (WGS) entry which is preliminary data.</text>
</comment>
<dbReference type="Pfam" id="PF07969">
    <property type="entry name" value="Amidohydro_3"/>
    <property type="match status" value="1"/>
</dbReference>
<dbReference type="Gene3D" id="3.30.1490.130">
    <property type="entry name" value="D-aminoacylase. Domain 3"/>
    <property type="match status" value="1"/>
</dbReference>
<dbReference type="PANTHER" id="PTHR11647">
    <property type="entry name" value="HYDRANTOINASE/DIHYDROPYRIMIDINASE FAMILY MEMBER"/>
    <property type="match status" value="1"/>
</dbReference>
<dbReference type="Gene3D" id="3.20.20.140">
    <property type="entry name" value="Metal-dependent hydrolases"/>
    <property type="match status" value="1"/>
</dbReference>
<dbReference type="SUPFAM" id="SSF51556">
    <property type="entry name" value="Metallo-dependent hydrolases"/>
    <property type="match status" value="1"/>
</dbReference>
<dbReference type="GO" id="GO:0016812">
    <property type="term" value="F:hydrolase activity, acting on carbon-nitrogen (but not peptide) bonds, in cyclic amides"/>
    <property type="evidence" value="ECO:0007669"/>
    <property type="project" value="TreeGrafter"/>
</dbReference>
<name>A0A2T0B1K2_9CLOT</name>
<dbReference type="PANTHER" id="PTHR11647:SF1">
    <property type="entry name" value="COLLAPSIN RESPONSE MEDIATOR PROTEIN"/>
    <property type="match status" value="1"/>
</dbReference>
<dbReference type="CDD" id="cd01297">
    <property type="entry name" value="D-aminoacylase"/>
    <property type="match status" value="1"/>
</dbReference>
<dbReference type="InterPro" id="IPR011059">
    <property type="entry name" value="Metal-dep_hydrolase_composite"/>
</dbReference>
<dbReference type="InterPro" id="IPR032466">
    <property type="entry name" value="Metal_Hydrolase"/>
</dbReference>
<proteinExistence type="predicted"/>
<dbReference type="Proteomes" id="UP000239706">
    <property type="component" value="Unassembled WGS sequence"/>
</dbReference>
<dbReference type="Gene3D" id="2.30.40.10">
    <property type="entry name" value="Urease, subunit C, domain 1"/>
    <property type="match status" value="1"/>
</dbReference>
<dbReference type="InterPro" id="IPR013108">
    <property type="entry name" value="Amidohydro_3"/>
</dbReference>
<protein>
    <submittedName>
        <fullName evidence="2">D-aminoacylase</fullName>
        <ecNumber evidence="2">3.5.1.81</ecNumber>
    </submittedName>
</protein>
<dbReference type="InterPro" id="IPR023100">
    <property type="entry name" value="D-aminoacylase_insert_dom_sf"/>
</dbReference>
<accession>A0A2T0B1K2</accession>
<reference evidence="2 3" key="1">
    <citation type="submission" date="2018-03" db="EMBL/GenBank/DDBJ databases">
        <title>Genome sequence of Clostridium liquoris DSM 100320.</title>
        <authorList>
            <person name="Poehlein A."/>
            <person name="Daniel R."/>
        </authorList>
    </citation>
    <scope>NUCLEOTIDE SEQUENCE [LARGE SCALE GENOMIC DNA]</scope>
    <source>
        <strain evidence="2 3">DSM 100320</strain>
    </source>
</reference>